<evidence type="ECO:0000313" key="2">
    <source>
        <dbReference type="Proteomes" id="UP001229355"/>
    </source>
</evidence>
<accession>A0ABY8DJ16</accession>
<dbReference type="RefSeq" id="WP_280662856.1">
    <property type="nucleotide sequence ID" value="NZ_CP120374.1"/>
</dbReference>
<keyword evidence="2" id="KW-1185">Reference proteome</keyword>
<protein>
    <submittedName>
        <fullName evidence="1">Uncharacterized protein</fullName>
    </submittedName>
</protein>
<sequence>MTLAEAATDELIALLNAADGIGQQSFAQLLQSAARALVGQRV</sequence>
<gene>
    <name evidence="1" type="ORF">PZN02_004472</name>
</gene>
<dbReference type="Proteomes" id="UP001229355">
    <property type="component" value="Chromosome 2"/>
</dbReference>
<name>A0ABY8DJ16_9HYPH</name>
<reference evidence="1 2" key="1">
    <citation type="submission" date="2023-03" db="EMBL/GenBank/DDBJ databases">
        <authorList>
            <person name="Kaur S."/>
            <person name="Espinosa-Saiz D."/>
            <person name="Velazquez E."/>
            <person name="Menendez E."/>
            <person name="diCenzo G.C."/>
        </authorList>
    </citation>
    <scope>NUCLEOTIDE SEQUENCE [LARGE SCALE GENOMIC DNA]</scope>
    <source>
        <strain evidence="1 2">LMG 24692</strain>
    </source>
</reference>
<dbReference type="EMBL" id="CP120374">
    <property type="protein sequence ID" value="WEX90894.1"/>
    <property type="molecule type" value="Genomic_DNA"/>
</dbReference>
<proteinExistence type="predicted"/>
<organism evidence="1 2">
    <name type="scientific">Sinorhizobium garamanticum</name>
    <dbReference type="NCBI Taxonomy" id="680247"/>
    <lineage>
        <taxon>Bacteria</taxon>
        <taxon>Pseudomonadati</taxon>
        <taxon>Pseudomonadota</taxon>
        <taxon>Alphaproteobacteria</taxon>
        <taxon>Hyphomicrobiales</taxon>
        <taxon>Rhizobiaceae</taxon>
        <taxon>Sinorhizobium/Ensifer group</taxon>
        <taxon>Sinorhizobium</taxon>
    </lineage>
</organism>
<evidence type="ECO:0000313" key="1">
    <source>
        <dbReference type="EMBL" id="WEX90894.1"/>
    </source>
</evidence>